<dbReference type="Gene3D" id="3.80.10.10">
    <property type="entry name" value="Ribonuclease Inhibitor"/>
    <property type="match status" value="2"/>
</dbReference>
<dbReference type="AlphaFoldDB" id="A0AAP0LK25"/>
<evidence type="ECO:0000256" key="2">
    <source>
        <dbReference type="ARBA" id="ARBA00004162"/>
    </source>
</evidence>
<keyword evidence="15" id="KW-0677">Repeat</keyword>
<keyword evidence="13 28" id="KW-0812">Transmembrane</keyword>
<dbReference type="FunFam" id="3.80.10.10:FF:000413">
    <property type="entry name" value="Inactive leucine-rich repeat receptor-like protein kinase"/>
    <property type="match status" value="1"/>
</dbReference>
<evidence type="ECO:0000256" key="24">
    <source>
        <dbReference type="ARBA" id="ARBA00047899"/>
    </source>
</evidence>
<evidence type="ECO:0000256" key="10">
    <source>
        <dbReference type="ARBA" id="ARBA00022614"/>
    </source>
</evidence>
<dbReference type="EC" id="3.4.11.5" evidence="27"/>
<keyword evidence="21 28" id="KW-0472">Membrane</keyword>
<evidence type="ECO:0000256" key="23">
    <source>
        <dbReference type="ARBA" id="ARBA00023180"/>
    </source>
</evidence>
<dbReference type="FunFam" id="3.30.200.20:FF:000540">
    <property type="entry name" value="Receptor-like protein kinase HAIKU2"/>
    <property type="match status" value="1"/>
</dbReference>
<dbReference type="InterPro" id="IPR000073">
    <property type="entry name" value="AB_hydrolase_1"/>
</dbReference>
<evidence type="ECO:0000256" key="13">
    <source>
        <dbReference type="ARBA" id="ARBA00022692"/>
    </source>
</evidence>
<keyword evidence="32" id="KW-1185">Reference proteome</keyword>
<comment type="catalytic activity">
    <reaction evidence="24">
        <text>L-threonyl-[protein] + ATP = O-phospho-L-threonyl-[protein] + ADP + H(+)</text>
        <dbReference type="Rhea" id="RHEA:46608"/>
        <dbReference type="Rhea" id="RHEA-COMP:11060"/>
        <dbReference type="Rhea" id="RHEA-COMP:11605"/>
        <dbReference type="ChEBI" id="CHEBI:15378"/>
        <dbReference type="ChEBI" id="CHEBI:30013"/>
        <dbReference type="ChEBI" id="CHEBI:30616"/>
        <dbReference type="ChEBI" id="CHEBI:61977"/>
        <dbReference type="ChEBI" id="CHEBI:456216"/>
        <dbReference type="EC" id="2.7.11.1"/>
    </reaction>
</comment>
<dbReference type="SUPFAM" id="SSF52058">
    <property type="entry name" value="L domain-like"/>
    <property type="match status" value="2"/>
</dbReference>
<dbReference type="InterPro" id="IPR000719">
    <property type="entry name" value="Prot_kinase_dom"/>
</dbReference>
<gene>
    <name evidence="31" type="ORF">WN944_028553</name>
</gene>
<proteinExistence type="inferred from homology"/>
<comment type="caution">
    <text evidence="31">The sequence shown here is derived from an EMBL/GenBank/DDBJ whole genome shotgun (WGS) entry which is preliminary data.</text>
</comment>
<evidence type="ECO:0000256" key="15">
    <source>
        <dbReference type="ARBA" id="ARBA00022737"/>
    </source>
</evidence>
<dbReference type="Pfam" id="PF00560">
    <property type="entry name" value="LRR_1"/>
    <property type="match status" value="6"/>
</dbReference>
<evidence type="ECO:0000256" key="6">
    <source>
        <dbReference type="ARBA" id="ARBA00009592"/>
    </source>
</evidence>
<dbReference type="FunFam" id="3.80.10.10:FF:000111">
    <property type="entry name" value="LRR receptor-like serine/threonine-protein kinase ERECTA"/>
    <property type="match status" value="1"/>
</dbReference>
<evidence type="ECO:0000313" key="32">
    <source>
        <dbReference type="Proteomes" id="UP001428341"/>
    </source>
</evidence>
<keyword evidence="23" id="KW-0325">Glycoprotein</keyword>
<evidence type="ECO:0000256" key="16">
    <source>
        <dbReference type="ARBA" id="ARBA00022741"/>
    </source>
</evidence>
<evidence type="ECO:0000313" key="31">
    <source>
        <dbReference type="EMBL" id="KAK9176536.1"/>
    </source>
</evidence>
<evidence type="ECO:0000256" key="25">
    <source>
        <dbReference type="ARBA" id="ARBA00048679"/>
    </source>
</evidence>
<dbReference type="GO" id="GO:0004177">
    <property type="term" value="F:aminopeptidase activity"/>
    <property type="evidence" value="ECO:0007669"/>
    <property type="project" value="UniProtKB-KW"/>
</dbReference>
<reference evidence="31 32" key="1">
    <citation type="submission" date="2024-05" db="EMBL/GenBank/DDBJ databases">
        <title>Haplotype-resolved chromosome-level genome assembly of Huyou (Citrus changshanensis).</title>
        <authorList>
            <person name="Miao C."/>
            <person name="Chen W."/>
            <person name="Wu Y."/>
            <person name="Wang L."/>
            <person name="Zhao S."/>
            <person name="Grierson D."/>
            <person name="Xu C."/>
            <person name="Chen K."/>
        </authorList>
    </citation>
    <scope>NUCLEOTIDE SEQUENCE [LARGE SCALE GENOMIC DNA]</scope>
    <source>
        <strain evidence="31">01-14</strain>
        <tissue evidence="31">Leaf</tissue>
    </source>
</reference>
<evidence type="ECO:0000256" key="21">
    <source>
        <dbReference type="ARBA" id="ARBA00023136"/>
    </source>
</evidence>
<keyword evidence="10" id="KW-0433">Leucine-rich repeat</keyword>
<evidence type="ECO:0000256" key="17">
    <source>
        <dbReference type="ARBA" id="ARBA00022777"/>
    </source>
</evidence>
<evidence type="ECO:0000256" key="7">
    <source>
        <dbReference type="ARBA" id="ARBA00010088"/>
    </source>
</evidence>
<dbReference type="InterPro" id="IPR032675">
    <property type="entry name" value="LRR_dom_sf"/>
</dbReference>
<evidence type="ECO:0000259" key="30">
    <source>
        <dbReference type="PROSITE" id="PS50011"/>
    </source>
</evidence>
<evidence type="ECO:0000256" key="1">
    <source>
        <dbReference type="ARBA" id="ARBA00001585"/>
    </source>
</evidence>
<name>A0AAP0LK25_9ROSI</name>
<keyword evidence="12" id="KW-0808">Transferase</keyword>
<dbReference type="CDD" id="cd14066">
    <property type="entry name" value="STKc_IRAK"/>
    <property type="match status" value="1"/>
</dbReference>
<dbReference type="Gene3D" id="1.10.510.10">
    <property type="entry name" value="Transferase(Phosphotransferase) domain 1"/>
    <property type="match status" value="1"/>
</dbReference>
<sequence length="1246" mass="138452">MPSAFSPASSMFAQVSSKWSLLVVVFLVFLVLVSPAKSDEHQILMNLKSKIEKSDTGVFSSWTEANSVCKFNGIVCDSNGLVAEINLPEQQLLGVVPFDSICGLQALQKINLGTNFLYGTITEGLKSCTRLQVLDLGNNSFSGEVPDLSMLHELSFLNLNSSGISGKFPWKSLENLTNLEFLSLGDNPFDPSPFPMENRLEGDLSELRFLNQLSSLHLFENQFSGEIPEEFGEFKHLTELSLYTNRLTGTLPQKLGSWADFNYVDVSENLLTGPIPPDMCKTGAMTDLLVLQNNFNGTVPETYANCKSLIRFRVNNNSLSGTIPPGIWSLPNLSIIDLSTNQFEGPVTDDIGNAKSLALLLLANNTFSGELPSKISEASSLVSIQLSLNQFSGQIPLDIGKLKKLSSLYLHDNMFSGPLPYSIGSCVSLTDINFAQNSLSGKIPDSLGSLPSLNSLNLSNNKFSGEIPISLTYPKLSLLDLSNNQLAGPIPEPLNIKAFIDSFTGNPGLCSKTDEYFKSCSSGSGRSHHVSTFVWCLIAVTMVLLVLLASYFVVKLKQNNLKRSLKQNSWDMKSFRVLSFSEKEIIDAVKPENLIGKGGSGNVYKVVLNSGKELAVKHIWPSNSGFRGDYRSSTAMLSKRSSRSSEYDAEVATLSAVRHVNVVKLYCSITSEDSNLLVYEYLPNGSLWDRLHTCHKIEMDWVVRYAIAVGAAKGLEYLHHGFDRPVIHRDVKSSNILLDLEWKPRIADFGLAKIVQTGEAGDLTHVIAGTHGYIAPEYAYTCKINEKSDVYSFGVVLMELVTGKRPIVPEFGDSKDIVNWVYSKMDSRDSMLTVVDPNISEILKEDALKVLRIAIHCTNKLPAFRPSMRVVVQMLEEAEPCSVTNIVVKKVGERRKDLVIRAQNFGVKSEPELIDMMESGKELPELNRNLYPYVEPYSTGILKVSDIHTIYWEQSGNPTGHPVVFLHGGPGGGTTPSNRRFFDPDFYRIILFDQRGAGKSTPHACLDQNTTWDLIDDIEKLRQHLEIPEWQVFGGSWGSTLALAYSQAHPDKVTGLVLRGIFLLRKKEIDWFYEGGAAAIYPDAWESFRDLIPENERSCFVDAYSKRLNSDDKETQYAAARAWTKWEMMTAHLLPNEENIKRGEDDIFSLAFARIENHYFLNKGFFPSDSFLLDNIDNIRHINATIVQGRYDVCCPMMSAWDLHKAWPEADFKVVADAGHSANEPGIAAELVATNEKLKNLIKNGH</sequence>
<evidence type="ECO:0000256" key="28">
    <source>
        <dbReference type="SAM" id="Phobius"/>
    </source>
</evidence>
<comment type="similarity">
    <text evidence="6">Belongs to the RLP family.</text>
</comment>
<evidence type="ECO:0000256" key="26">
    <source>
        <dbReference type="PROSITE-ProRule" id="PRU10141"/>
    </source>
</evidence>
<dbReference type="EMBL" id="JBCGBO010000025">
    <property type="protein sequence ID" value="KAK9176536.1"/>
    <property type="molecule type" value="Genomic_DNA"/>
</dbReference>
<dbReference type="PRINTS" id="PR00793">
    <property type="entry name" value="PROAMNOPTASE"/>
</dbReference>
<evidence type="ECO:0000256" key="3">
    <source>
        <dbReference type="ARBA" id="ARBA00004479"/>
    </source>
</evidence>
<evidence type="ECO:0000256" key="14">
    <source>
        <dbReference type="ARBA" id="ARBA00022729"/>
    </source>
</evidence>
<evidence type="ECO:0000256" key="18">
    <source>
        <dbReference type="ARBA" id="ARBA00022801"/>
    </source>
</evidence>
<comment type="catalytic activity">
    <reaction evidence="1 27">
        <text>Release of N-terminal proline from a peptide.</text>
        <dbReference type="EC" id="3.4.11.5"/>
    </reaction>
</comment>
<dbReference type="InterPro" id="IPR029058">
    <property type="entry name" value="AB_hydrolase_fold"/>
</dbReference>
<feature type="transmembrane region" description="Helical" evidence="28">
    <location>
        <begin position="532"/>
        <end position="554"/>
    </location>
</feature>
<feature type="signal peptide" evidence="29">
    <location>
        <begin position="1"/>
        <end position="38"/>
    </location>
</feature>
<dbReference type="FunFam" id="3.80.10.10:FF:001021">
    <property type="entry name" value="Leucine-rich receptor-like protein kinase family protein"/>
    <property type="match status" value="1"/>
</dbReference>
<dbReference type="Gene3D" id="3.30.200.20">
    <property type="entry name" value="Phosphorylase Kinase, domain 1"/>
    <property type="match status" value="1"/>
</dbReference>
<keyword evidence="16 26" id="KW-0547">Nucleotide-binding</keyword>
<keyword evidence="9" id="KW-0723">Serine/threonine-protein kinase</keyword>
<dbReference type="FunFam" id="3.80.10.10:FF:000234">
    <property type="entry name" value="Probable inactive receptor kinase RLK902"/>
    <property type="match status" value="1"/>
</dbReference>
<keyword evidence="11 27" id="KW-0645">Protease</keyword>
<evidence type="ECO:0000256" key="19">
    <source>
        <dbReference type="ARBA" id="ARBA00022840"/>
    </source>
</evidence>
<dbReference type="GO" id="GO:0005737">
    <property type="term" value="C:cytoplasm"/>
    <property type="evidence" value="ECO:0007669"/>
    <property type="project" value="UniProtKB-SubCell"/>
</dbReference>
<keyword evidence="22" id="KW-0675">Receptor</keyword>
<accession>A0AAP0LK25</accession>
<dbReference type="GO" id="GO:0004674">
    <property type="term" value="F:protein serine/threonine kinase activity"/>
    <property type="evidence" value="ECO:0007669"/>
    <property type="project" value="UniProtKB-KW"/>
</dbReference>
<evidence type="ECO:0000256" key="11">
    <source>
        <dbReference type="ARBA" id="ARBA00022670"/>
    </source>
</evidence>
<comment type="catalytic activity">
    <reaction evidence="25">
        <text>L-seryl-[protein] + ATP = O-phospho-L-seryl-[protein] + ADP + H(+)</text>
        <dbReference type="Rhea" id="RHEA:17989"/>
        <dbReference type="Rhea" id="RHEA-COMP:9863"/>
        <dbReference type="Rhea" id="RHEA-COMP:11604"/>
        <dbReference type="ChEBI" id="CHEBI:15378"/>
        <dbReference type="ChEBI" id="CHEBI:29999"/>
        <dbReference type="ChEBI" id="CHEBI:30616"/>
        <dbReference type="ChEBI" id="CHEBI:83421"/>
        <dbReference type="ChEBI" id="CHEBI:456216"/>
        <dbReference type="EC" id="2.7.11.1"/>
    </reaction>
</comment>
<evidence type="ECO:0000256" key="22">
    <source>
        <dbReference type="ARBA" id="ARBA00023170"/>
    </source>
</evidence>
<keyword evidence="19 26" id="KW-0067">ATP-binding</keyword>
<evidence type="ECO:0000256" key="5">
    <source>
        <dbReference type="ARBA" id="ARBA00008684"/>
    </source>
</evidence>
<keyword evidence="17" id="KW-0418">Kinase</keyword>
<dbReference type="Pfam" id="PF00069">
    <property type="entry name" value="Pkinase"/>
    <property type="match status" value="1"/>
</dbReference>
<comment type="similarity">
    <text evidence="5">Belongs to the protein kinase superfamily. Ser/Thr protein kinase family.</text>
</comment>
<dbReference type="Pfam" id="PF08263">
    <property type="entry name" value="LRRNT_2"/>
    <property type="match status" value="1"/>
</dbReference>
<feature type="chain" id="PRO_5042848642" description="Proline iminopeptidase" evidence="29">
    <location>
        <begin position="39"/>
        <end position="1246"/>
    </location>
</feature>
<keyword evidence="18 27" id="KW-0378">Hydrolase</keyword>
<dbReference type="GO" id="GO:0009791">
    <property type="term" value="P:post-embryonic development"/>
    <property type="evidence" value="ECO:0007669"/>
    <property type="project" value="UniProtKB-ARBA"/>
</dbReference>
<dbReference type="Pfam" id="PF00561">
    <property type="entry name" value="Abhydrolase_1"/>
    <property type="match status" value="1"/>
</dbReference>
<dbReference type="PROSITE" id="PS00107">
    <property type="entry name" value="PROTEIN_KINASE_ATP"/>
    <property type="match status" value="1"/>
</dbReference>
<dbReference type="InterPro" id="IPR008271">
    <property type="entry name" value="Ser/Thr_kinase_AS"/>
</dbReference>
<dbReference type="GO" id="GO:0001653">
    <property type="term" value="F:peptide receptor activity"/>
    <property type="evidence" value="ECO:0007669"/>
    <property type="project" value="UniProtKB-ARBA"/>
</dbReference>
<keyword evidence="8 27" id="KW-0031">Aminopeptidase</keyword>
<dbReference type="GO" id="GO:0006508">
    <property type="term" value="P:proteolysis"/>
    <property type="evidence" value="ECO:0007669"/>
    <property type="project" value="UniProtKB-KW"/>
</dbReference>
<comment type="subcellular location">
    <subcellularLocation>
        <location evidence="2">Cell membrane</location>
        <topology evidence="2">Single-pass membrane protein</topology>
    </subcellularLocation>
    <subcellularLocation>
        <location evidence="4">Cytoplasm</location>
    </subcellularLocation>
    <subcellularLocation>
        <location evidence="3">Membrane</location>
        <topology evidence="3">Single-pass type I membrane protein</topology>
    </subcellularLocation>
</comment>
<dbReference type="PROSITE" id="PS00108">
    <property type="entry name" value="PROTEIN_KINASE_ST"/>
    <property type="match status" value="1"/>
</dbReference>
<protein>
    <recommendedName>
        <fullName evidence="27">Proline iminopeptidase</fullName>
        <ecNumber evidence="27">3.4.11.5</ecNumber>
    </recommendedName>
</protein>
<dbReference type="InterPro" id="IPR011009">
    <property type="entry name" value="Kinase-like_dom_sf"/>
</dbReference>
<dbReference type="PROSITE" id="PS50011">
    <property type="entry name" value="PROTEIN_KINASE_DOM"/>
    <property type="match status" value="1"/>
</dbReference>
<evidence type="ECO:0000256" key="4">
    <source>
        <dbReference type="ARBA" id="ARBA00004496"/>
    </source>
</evidence>
<keyword evidence="20 28" id="KW-1133">Transmembrane helix</keyword>
<dbReference type="GO" id="GO:0005524">
    <property type="term" value="F:ATP binding"/>
    <property type="evidence" value="ECO:0007669"/>
    <property type="project" value="UniProtKB-UniRule"/>
</dbReference>
<dbReference type="PANTHER" id="PTHR27000">
    <property type="entry name" value="LEUCINE-RICH REPEAT RECEPTOR-LIKE PROTEIN KINASE FAMILY PROTEIN-RELATED"/>
    <property type="match status" value="1"/>
</dbReference>
<dbReference type="SMART" id="SM00220">
    <property type="entry name" value="S_TKc"/>
    <property type="match status" value="1"/>
</dbReference>
<dbReference type="FunFam" id="1.10.510.10:FF:000276">
    <property type="entry name" value="LRR receptor-like serine/threonine-protein kinase RCH1"/>
    <property type="match status" value="1"/>
</dbReference>
<dbReference type="Gene3D" id="3.40.50.1820">
    <property type="entry name" value="alpha/beta hydrolase"/>
    <property type="match status" value="1"/>
</dbReference>
<dbReference type="InterPro" id="IPR017441">
    <property type="entry name" value="Protein_kinase_ATP_BS"/>
</dbReference>
<dbReference type="SUPFAM" id="SSF56112">
    <property type="entry name" value="Protein kinase-like (PK-like)"/>
    <property type="match status" value="1"/>
</dbReference>
<evidence type="ECO:0000256" key="20">
    <source>
        <dbReference type="ARBA" id="ARBA00022989"/>
    </source>
</evidence>
<evidence type="ECO:0000256" key="8">
    <source>
        <dbReference type="ARBA" id="ARBA00022438"/>
    </source>
</evidence>
<dbReference type="InterPro" id="IPR001611">
    <property type="entry name" value="Leu-rich_rpt"/>
</dbReference>
<comment type="similarity">
    <text evidence="7 27">Belongs to the peptidase S33 family.</text>
</comment>
<dbReference type="InterPro" id="IPR005944">
    <property type="entry name" value="Pro_iminopeptidase"/>
</dbReference>
<evidence type="ECO:0000256" key="9">
    <source>
        <dbReference type="ARBA" id="ARBA00022527"/>
    </source>
</evidence>
<dbReference type="InterPro" id="IPR013210">
    <property type="entry name" value="LRR_N_plant-typ"/>
</dbReference>
<keyword evidence="14 29" id="KW-0732">Signal</keyword>
<dbReference type="NCBIfam" id="TIGR01249">
    <property type="entry name" value="pro_imino_pep_1"/>
    <property type="match status" value="1"/>
</dbReference>
<feature type="binding site" evidence="26">
    <location>
        <position position="617"/>
    </location>
    <ligand>
        <name>ATP</name>
        <dbReference type="ChEBI" id="CHEBI:30616"/>
    </ligand>
</feature>
<dbReference type="SUPFAM" id="SSF53474">
    <property type="entry name" value="alpha/beta-Hydrolases"/>
    <property type="match status" value="1"/>
</dbReference>
<dbReference type="PANTHER" id="PTHR27000:SF631">
    <property type="entry name" value="RECEPTOR-LIKE PROTEIN KINASE HAIKU2"/>
    <property type="match status" value="1"/>
</dbReference>
<dbReference type="InterPro" id="IPR002410">
    <property type="entry name" value="Peptidase_S33"/>
</dbReference>
<evidence type="ECO:0000256" key="29">
    <source>
        <dbReference type="SAM" id="SignalP"/>
    </source>
</evidence>
<dbReference type="Proteomes" id="UP001428341">
    <property type="component" value="Unassembled WGS sequence"/>
</dbReference>
<evidence type="ECO:0000256" key="27">
    <source>
        <dbReference type="RuleBase" id="RU003421"/>
    </source>
</evidence>
<organism evidence="31 32">
    <name type="scientific">Citrus x changshan-huyou</name>
    <dbReference type="NCBI Taxonomy" id="2935761"/>
    <lineage>
        <taxon>Eukaryota</taxon>
        <taxon>Viridiplantae</taxon>
        <taxon>Streptophyta</taxon>
        <taxon>Embryophyta</taxon>
        <taxon>Tracheophyta</taxon>
        <taxon>Spermatophyta</taxon>
        <taxon>Magnoliopsida</taxon>
        <taxon>eudicotyledons</taxon>
        <taxon>Gunneridae</taxon>
        <taxon>Pentapetalae</taxon>
        <taxon>rosids</taxon>
        <taxon>malvids</taxon>
        <taxon>Sapindales</taxon>
        <taxon>Rutaceae</taxon>
        <taxon>Aurantioideae</taxon>
        <taxon>Citrus</taxon>
    </lineage>
</organism>
<evidence type="ECO:0000256" key="12">
    <source>
        <dbReference type="ARBA" id="ARBA00022679"/>
    </source>
</evidence>
<dbReference type="GO" id="GO:0005886">
    <property type="term" value="C:plasma membrane"/>
    <property type="evidence" value="ECO:0007669"/>
    <property type="project" value="UniProtKB-SubCell"/>
</dbReference>
<feature type="domain" description="Protein kinase" evidence="30">
    <location>
        <begin position="589"/>
        <end position="882"/>
    </location>
</feature>